<dbReference type="Gene3D" id="3.40.50.720">
    <property type="entry name" value="NAD(P)-binding Rossmann-like Domain"/>
    <property type="match status" value="1"/>
</dbReference>
<organism evidence="2 3">
    <name type="scientific">Antrihabitans stalactiti</name>
    <dbReference type="NCBI Taxonomy" id="2584121"/>
    <lineage>
        <taxon>Bacteria</taxon>
        <taxon>Bacillati</taxon>
        <taxon>Actinomycetota</taxon>
        <taxon>Actinomycetes</taxon>
        <taxon>Mycobacteriales</taxon>
        <taxon>Nocardiaceae</taxon>
        <taxon>Antrihabitans</taxon>
    </lineage>
</organism>
<reference evidence="2 3" key="1">
    <citation type="submission" date="2019-05" db="EMBL/GenBank/DDBJ databases">
        <authorList>
            <person name="Lee S.D."/>
        </authorList>
    </citation>
    <scope>NUCLEOTIDE SEQUENCE [LARGE SCALE GENOMIC DNA]</scope>
    <source>
        <strain evidence="2 3">YC2-7</strain>
    </source>
</reference>
<proteinExistence type="predicted"/>
<dbReference type="PANTHER" id="PTHR12126:SF11">
    <property type="entry name" value="NADH DEHYDROGENASE [UBIQUINONE] 1 ALPHA SUBCOMPLEX SUBUNIT 9, MITOCHONDRIAL"/>
    <property type="match status" value="1"/>
</dbReference>
<dbReference type="EMBL" id="VCQU01000005">
    <property type="protein sequence ID" value="NMN96493.1"/>
    <property type="molecule type" value="Genomic_DNA"/>
</dbReference>
<dbReference type="InterPro" id="IPR051207">
    <property type="entry name" value="ComplexI_NDUFA9_subunit"/>
</dbReference>
<gene>
    <name evidence="2" type="ORF">FGL95_15735</name>
</gene>
<dbReference type="RefSeq" id="WP_169588479.1">
    <property type="nucleotide sequence ID" value="NZ_VCQU01000005.1"/>
</dbReference>
<dbReference type="InterPro" id="IPR016040">
    <property type="entry name" value="NAD(P)-bd_dom"/>
</dbReference>
<sequence>MAQDGASEATVLLTGGTGTLGRAVHEELKADGARVRILSRRPRPKDVDASEWATADLRKNEGLAEAVDGVDVIVHCATAPRGDVAAAKNLIAAAKATSGRPHLVYISIVGIDDIPMFYYRSKREVEDLVASAELPWTTVRATQFHNLVHSMFAGQRRLPLLFAPSIRFQPIDVRDVAARLGEIVDKPAAGRVPDIGGPEVRTAEDLAAAYSKAAHRRRRIVPISLPGGTFAAYRDGHNLAPSSVFGTITFEQHLADREPQSH</sequence>
<dbReference type="InterPro" id="IPR036291">
    <property type="entry name" value="NAD(P)-bd_dom_sf"/>
</dbReference>
<dbReference type="Pfam" id="PF13460">
    <property type="entry name" value="NAD_binding_10"/>
    <property type="match status" value="1"/>
</dbReference>
<comment type="caution">
    <text evidence="2">The sequence shown here is derived from an EMBL/GenBank/DDBJ whole genome shotgun (WGS) entry which is preliminary data.</text>
</comment>
<accession>A0A848KCA0</accession>
<evidence type="ECO:0000259" key="1">
    <source>
        <dbReference type="Pfam" id="PF13460"/>
    </source>
</evidence>
<name>A0A848KCA0_9NOCA</name>
<evidence type="ECO:0000313" key="3">
    <source>
        <dbReference type="Proteomes" id="UP000535543"/>
    </source>
</evidence>
<keyword evidence="3" id="KW-1185">Reference proteome</keyword>
<dbReference type="GO" id="GO:0044877">
    <property type="term" value="F:protein-containing complex binding"/>
    <property type="evidence" value="ECO:0007669"/>
    <property type="project" value="TreeGrafter"/>
</dbReference>
<reference evidence="2 3" key="2">
    <citation type="submission" date="2020-06" db="EMBL/GenBank/DDBJ databases">
        <title>Antribacter stalactiti gen. nov., sp. nov., a new member of the family Nacardiaceae isolated from a cave.</title>
        <authorList>
            <person name="Kim I.S."/>
        </authorList>
    </citation>
    <scope>NUCLEOTIDE SEQUENCE [LARGE SCALE GENOMIC DNA]</scope>
    <source>
        <strain evidence="2 3">YC2-7</strain>
    </source>
</reference>
<dbReference type="Proteomes" id="UP000535543">
    <property type="component" value="Unassembled WGS sequence"/>
</dbReference>
<protein>
    <submittedName>
        <fullName evidence="2">SDR family oxidoreductase</fullName>
    </submittedName>
</protein>
<feature type="domain" description="NAD(P)-binding" evidence="1">
    <location>
        <begin position="15"/>
        <end position="146"/>
    </location>
</feature>
<dbReference type="SUPFAM" id="SSF51735">
    <property type="entry name" value="NAD(P)-binding Rossmann-fold domains"/>
    <property type="match status" value="1"/>
</dbReference>
<dbReference type="AlphaFoldDB" id="A0A848KCA0"/>
<evidence type="ECO:0000313" key="2">
    <source>
        <dbReference type="EMBL" id="NMN96493.1"/>
    </source>
</evidence>
<dbReference type="PANTHER" id="PTHR12126">
    <property type="entry name" value="NADH-UBIQUINONE OXIDOREDUCTASE 39 KDA SUBUNIT-RELATED"/>
    <property type="match status" value="1"/>
</dbReference>